<evidence type="ECO:0000256" key="9">
    <source>
        <dbReference type="ARBA" id="ARBA00038064"/>
    </source>
</evidence>
<evidence type="ECO:0000256" key="6">
    <source>
        <dbReference type="ARBA" id="ARBA00022771"/>
    </source>
</evidence>
<keyword evidence="4" id="KW-0690">Ribosome biogenesis</keyword>
<evidence type="ECO:0000256" key="5">
    <source>
        <dbReference type="ARBA" id="ARBA00022723"/>
    </source>
</evidence>
<name>A0ABR1L3I5_9PEZI</name>
<evidence type="ECO:0000256" key="4">
    <source>
        <dbReference type="ARBA" id="ARBA00022517"/>
    </source>
</evidence>
<dbReference type="SUPFAM" id="SSF57667">
    <property type="entry name" value="beta-beta-alpha zinc fingers"/>
    <property type="match status" value="1"/>
</dbReference>
<accession>A0ABR1L3I5</accession>
<evidence type="ECO:0000256" key="8">
    <source>
        <dbReference type="ARBA" id="ARBA00023242"/>
    </source>
</evidence>
<evidence type="ECO:0000256" key="3">
    <source>
        <dbReference type="ARBA" id="ARBA00022490"/>
    </source>
</evidence>
<dbReference type="EMBL" id="JBBPEH010000015">
    <property type="protein sequence ID" value="KAK7529795.1"/>
    <property type="molecule type" value="Genomic_DNA"/>
</dbReference>
<dbReference type="Pfam" id="PF12171">
    <property type="entry name" value="zf-C2H2_jaz"/>
    <property type="match status" value="1"/>
</dbReference>
<dbReference type="PROSITE" id="PS00028">
    <property type="entry name" value="ZINC_FINGER_C2H2_1"/>
    <property type="match status" value="1"/>
</dbReference>
<organism evidence="13 14">
    <name type="scientific">Phyllosticta citribraziliensis</name>
    <dbReference type="NCBI Taxonomy" id="989973"/>
    <lineage>
        <taxon>Eukaryota</taxon>
        <taxon>Fungi</taxon>
        <taxon>Dikarya</taxon>
        <taxon>Ascomycota</taxon>
        <taxon>Pezizomycotina</taxon>
        <taxon>Dothideomycetes</taxon>
        <taxon>Dothideomycetes incertae sedis</taxon>
        <taxon>Botryosphaeriales</taxon>
        <taxon>Phyllostictaceae</taxon>
        <taxon>Phyllosticta</taxon>
    </lineage>
</organism>
<keyword evidence="5" id="KW-0479">Metal-binding</keyword>
<evidence type="ECO:0000259" key="12">
    <source>
        <dbReference type="PROSITE" id="PS50157"/>
    </source>
</evidence>
<keyword evidence="8" id="KW-0539">Nucleus</keyword>
<dbReference type="PANTHER" id="PTHR46095">
    <property type="entry name" value="ZINC FINGER PROTEIN 593"/>
    <property type="match status" value="1"/>
</dbReference>
<evidence type="ECO:0000256" key="1">
    <source>
        <dbReference type="ARBA" id="ARBA00004123"/>
    </source>
</evidence>
<dbReference type="SMART" id="SM00451">
    <property type="entry name" value="ZnF_U1"/>
    <property type="match status" value="1"/>
</dbReference>
<dbReference type="PANTHER" id="PTHR46095:SF1">
    <property type="entry name" value="ZINC FINGER PROTEIN 593"/>
    <property type="match status" value="1"/>
</dbReference>
<dbReference type="GeneID" id="92030441"/>
<evidence type="ECO:0000256" key="7">
    <source>
        <dbReference type="ARBA" id="ARBA00022833"/>
    </source>
</evidence>
<evidence type="ECO:0000256" key="10">
    <source>
        <dbReference type="PROSITE-ProRule" id="PRU00042"/>
    </source>
</evidence>
<feature type="region of interest" description="Disordered" evidence="11">
    <location>
        <begin position="1"/>
        <end position="26"/>
    </location>
</feature>
<feature type="compositionally biased region" description="Polar residues" evidence="11">
    <location>
        <begin position="102"/>
        <end position="117"/>
    </location>
</feature>
<keyword evidence="6 10" id="KW-0863">Zinc-finger</keyword>
<keyword evidence="14" id="KW-1185">Reference proteome</keyword>
<comment type="similarity">
    <text evidence="9">Belongs to the ZNF593/BUD20 C2H2-type zinc-finger protein family.</text>
</comment>
<keyword evidence="3" id="KW-0963">Cytoplasm</keyword>
<dbReference type="InterPro" id="IPR003604">
    <property type="entry name" value="Matrin/U1-like-C_Znf_C2H2"/>
</dbReference>
<gene>
    <name evidence="13" type="ORF">J3D65DRAFT_561903</name>
</gene>
<feature type="domain" description="C2H2-type" evidence="12">
    <location>
        <begin position="51"/>
        <end position="75"/>
    </location>
</feature>
<protein>
    <recommendedName>
        <fullName evidence="12">C2H2-type domain-containing protein</fullName>
    </recommendedName>
</protein>
<dbReference type="InterPro" id="IPR022755">
    <property type="entry name" value="Znf_C2H2_jaz"/>
</dbReference>
<comment type="subcellular location">
    <subcellularLocation>
        <location evidence="2">Cytoplasm</location>
    </subcellularLocation>
    <subcellularLocation>
        <location evidence="1">Nucleus</location>
    </subcellularLocation>
</comment>
<feature type="compositionally biased region" description="Basic residues" evidence="11">
    <location>
        <begin position="71"/>
        <end position="80"/>
    </location>
</feature>
<dbReference type="InterPro" id="IPR013087">
    <property type="entry name" value="Znf_C2H2_type"/>
</dbReference>
<sequence length="130" mass="14693">MPAIRGADSKKKTRRHTRDLDQVHADLRSERHLQRYQETKAKEDLPGLGQFYCKECAKWFESDANLVAHQRAKPHKRRLRQLKEEPYTQKEAEAAAGLGPTDNGTRVGSRPDNTGLSSAIEGMMVEEGHA</sequence>
<feature type="compositionally biased region" description="Basic and acidic residues" evidence="11">
    <location>
        <begin position="81"/>
        <end position="93"/>
    </location>
</feature>
<keyword evidence="7" id="KW-0862">Zinc</keyword>
<dbReference type="PROSITE" id="PS50157">
    <property type="entry name" value="ZINC_FINGER_C2H2_2"/>
    <property type="match status" value="1"/>
</dbReference>
<dbReference type="InterPro" id="IPR051879">
    <property type="entry name" value="C2H2-ZF_Maturation_Protein"/>
</dbReference>
<dbReference type="Gene3D" id="3.30.160.60">
    <property type="entry name" value="Classic Zinc Finger"/>
    <property type="match status" value="1"/>
</dbReference>
<evidence type="ECO:0000313" key="13">
    <source>
        <dbReference type="EMBL" id="KAK7529795.1"/>
    </source>
</evidence>
<dbReference type="RefSeq" id="XP_066650161.1">
    <property type="nucleotide sequence ID" value="XM_066797535.1"/>
</dbReference>
<evidence type="ECO:0000256" key="11">
    <source>
        <dbReference type="SAM" id="MobiDB-lite"/>
    </source>
</evidence>
<comment type="caution">
    <text evidence="13">The sequence shown here is derived from an EMBL/GenBank/DDBJ whole genome shotgun (WGS) entry which is preliminary data.</text>
</comment>
<dbReference type="InterPro" id="IPR036236">
    <property type="entry name" value="Znf_C2H2_sf"/>
</dbReference>
<dbReference type="Proteomes" id="UP001360953">
    <property type="component" value="Unassembled WGS sequence"/>
</dbReference>
<evidence type="ECO:0000256" key="2">
    <source>
        <dbReference type="ARBA" id="ARBA00004496"/>
    </source>
</evidence>
<proteinExistence type="inferred from homology"/>
<evidence type="ECO:0000313" key="14">
    <source>
        <dbReference type="Proteomes" id="UP001360953"/>
    </source>
</evidence>
<feature type="region of interest" description="Disordered" evidence="11">
    <location>
        <begin position="71"/>
        <end position="130"/>
    </location>
</feature>
<reference evidence="13 14" key="1">
    <citation type="submission" date="2024-04" db="EMBL/GenBank/DDBJ databases">
        <title>Phyllosticta paracitricarpa is synonymous to the EU quarantine fungus P. citricarpa based on phylogenomic analyses.</title>
        <authorList>
            <consortium name="Lawrence Berkeley National Laboratory"/>
            <person name="Van ingen-buijs V.A."/>
            <person name="Van westerhoven A.C."/>
            <person name="Haridas S."/>
            <person name="Skiadas P."/>
            <person name="Martin F."/>
            <person name="Groenewald J.Z."/>
            <person name="Crous P.W."/>
            <person name="Seidl M.F."/>
        </authorList>
    </citation>
    <scope>NUCLEOTIDE SEQUENCE [LARGE SCALE GENOMIC DNA]</scope>
    <source>
        <strain evidence="13 14">CPC 17464</strain>
    </source>
</reference>